<keyword evidence="2 4" id="KW-0548">Nucleotidyltransferase</keyword>
<comment type="pathway">
    <text evidence="4">Nucleotide-sugar biosynthesis; CMP-3-deoxy-D-manno-octulosonate biosynthesis; CMP-3-deoxy-D-manno-octulosonate from 3-deoxy-D-manno-octulosonate and CTP: step 1/1.</text>
</comment>
<dbReference type="NCBIfam" id="NF009905">
    <property type="entry name" value="PRK13368.1"/>
    <property type="match status" value="1"/>
</dbReference>
<comment type="catalytic activity">
    <reaction evidence="4">
        <text>3-deoxy-alpha-D-manno-oct-2-ulosonate + CTP = CMP-3-deoxy-beta-D-manno-octulosonate + diphosphate</text>
        <dbReference type="Rhea" id="RHEA:23448"/>
        <dbReference type="ChEBI" id="CHEBI:33019"/>
        <dbReference type="ChEBI" id="CHEBI:37563"/>
        <dbReference type="ChEBI" id="CHEBI:85986"/>
        <dbReference type="ChEBI" id="CHEBI:85987"/>
        <dbReference type="EC" id="2.7.7.38"/>
    </reaction>
</comment>
<dbReference type="RefSeq" id="WP_315623622.1">
    <property type="nucleotide sequence ID" value="NZ_JAUHMF010000001.1"/>
</dbReference>
<dbReference type="Gene3D" id="3.90.550.10">
    <property type="entry name" value="Spore Coat Polysaccharide Biosynthesis Protein SpsA, Chain A"/>
    <property type="match status" value="1"/>
</dbReference>
<evidence type="ECO:0000256" key="1">
    <source>
        <dbReference type="ARBA" id="ARBA00022679"/>
    </source>
</evidence>
<dbReference type="Proteomes" id="UP001254165">
    <property type="component" value="Unassembled WGS sequence"/>
</dbReference>
<protein>
    <recommendedName>
        <fullName evidence="4">3-deoxy-manno-octulosonate cytidylyltransferase</fullName>
        <ecNumber evidence="4">2.7.7.38</ecNumber>
    </recommendedName>
    <alternativeName>
        <fullName evidence="4">CMP-2-keto-3-deoxyoctulosonic acid synthase</fullName>
        <shortName evidence="4">CKS</shortName>
        <shortName evidence="4">CMP-KDO synthase</shortName>
    </alternativeName>
</protein>
<organism evidence="5 6">
    <name type="scientific">Thermanaerothrix solaris</name>
    <dbReference type="NCBI Taxonomy" id="3058434"/>
    <lineage>
        <taxon>Bacteria</taxon>
        <taxon>Bacillati</taxon>
        <taxon>Chloroflexota</taxon>
        <taxon>Anaerolineae</taxon>
        <taxon>Anaerolineales</taxon>
        <taxon>Anaerolineaceae</taxon>
        <taxon>Thermanaerothrix</taxon>
    </lineage>
</organism>
<reference evidence="5 6" key="1">
    <citation type="submission" date="2023-07" db="EMBL/GenBank/DDBJ databases">
        <title>Novel species of Thermanaerothrix with wide hydrolytic capabilities.</title>
        <authorList>
            <person name="Zayulina K.S."/>
            <person name="Podosokorskaya O.A."/>
            <person name="Elcheninov A.G."/>
        </authorList>
    </citation>
    <scope>NUCLEOTIDE SEQUENCE [LARGE SCALE GENOMIC DNA]</scope>
    <source>
        <strain evidence="5 6">4228-RoL</strain>
    </source>
</reference>
<dbReference type="SUPFAM" id="SSF53448">
    <property type="entry name" value="Nucleotide-diphospho-sugar transferases"/>
    <property type="match status" value="1"/>
</dbReference>
<dbReference type="Pfam" id="PF02348">
    <property type="entry name" value="CTP_transf_3"/>
    <property type="match status" value="1"/>
</dbReference>
<comment type="caution">
    <text evidence="5">The sequence shown here is derived from an EMBL/GenBank/DDBJ whole genome shotgun (WGS) entry which is preliminary data.</text>
</comment>
<evidence type="ECO:0000256" key="3">
    <source>
        <dbReference type="ARBA" id="ARBA00022985"/>
    </source>
</evidence>
<dbReference type="PANTHER" id="PTHR42866">
    <property type="entry name" value="3-DEOXY-MANNO-OCTULOSONATE CYTIDYLYLTRANSFERASE"/>
    <property type="match status" value="1"/>
</dbReference>
<keyword evidence="1 4" id="KW-0808">Transferase</keyword>
<name>A0ABU3NJD7_9CHLR</name>
<keyword evidence="4" id="KW-0963">Cytoplasm</keyword>
<dbReference type="NCBIfam" id="NF003952">
    <property type="entry name" value="PRK05450.1-5"/>
    <property type="match status" value="1"/>
</dbReference>
<comment type="function">
    <text evidence="4">Activates KDO (a required 8-carbon sugar) for incorporation into bacterial lipopolysaccharide in Gram-negative bacteria.</text>
</comment>
<accession>A0ABU3NJD7</accession>
<dbReference type="EMBL" id="JAUHMF010000001">
    <property type="protein sequence ID" value="MDT8896971.1"/>
    <property type="molecule type" value="Genomic_DNA"/>
</dbReference>
<dbReference type="EC" id="2.7.7.38" evidence="4"/>
<gene>
    <name evidence="4 5" type="primary">kdsB</name>
    <name evidence="5" type="ORF">QYE77_01745</name>
</gene>
<dbReference type="CDD" id="cd02517">
    <property type="entry name" value="CMP-KDO-Synthetase"/>
    <property type="match status" value="1"/>
</dbReference>
<dbReference type="InterPro" id="IPR003329">
    <property type="entry name" value="Cytidylyl_trans"/>
</dbReference>
<comment type="subcellular location">
    <subcellularLocation>
        <location evidence="4">Cytoplasm</location>
    </subcellularLocation>
</comment>
<evidence type="ECO:0000313" key="6">
    <source>
        <dbReference type="Proteomes" id="UP001254165"/>
    </source>
</evidence>
<evidence type="ECO:0000256" key="2">
    <source>
        <dbReference type="ARBA" id="ARBA00022695"/>
    </source>
</evidence>
<evidence type="ECO:0000256" key="4">
    <source>
        <dbReference type="HAMAP-Rule" id="MF_00057"/>
    </source>
</evidence>
<dbReference type="PANTHER" id="PTHR42866:SF2">
    <property type="entry name" value="3-DEOXY-MANNO-OCTULOSONATE CYTIDYLYLTRANSFERASE, MITOCHONDRIAL"/>
    <property type="match status" value="1"/>
</dbReference>
<proteinExistence type="inferred from homology"/>
<dbReference type="InterPro" id="IPR004528">
    <property type="entry name" value="KdsB"/>
</dbReference>
<keyword evidence="6" id="KW-1185">Reference proteome</keyword>
<comment type="similarity">
    <text evidence="4">Belongs to the KdsB family.</text>
</comment>
<evidence type="ECO:0000313" key="5">
    <source>
        <dbReference type="EMBL" id="MDT8896971.1"/>
    </source>
</evidence>
<dbReference type="NCBIfam" id="TIGR00466">
    <property type="entry name" value="kdsB"/>
    <property type="match status" value="1"/>
</dbReference>
<sequence length="247" mass="28394">MGICAIIPARLDSTRLPRKVMADINGWPMLWHVWQRVKQSQMIERVVVATDAEEVLQLVRSWGGEAQLTSSSCHSGSERVASLVRDIDAEFIINVQADEPLLDPLLLDDLVQSWLTLRCEIVTPVYQILDPNDLFNSSVVKVARSYRGRALYFSRQPIPFVRDLPPDRWLEAGQFWGHVGVYGYRRDVLESYPSLPPSLLEQSEKLEQLRFMEAGYEIYTVETTYHPIAVDTWEDLERVRGVFSQED</sequence>
<dbReference type="HAMAP" id="MF_00057">
    <property type="entry name" value="KdsB"/>
    <property type="match status" value="1"/>
</dbReference>
<keyword evidence="3 4" id="KW-0448">Lipopolysaccharide biosynthesis</keyword>
<dbReference type="InterPro" id="IPR029044">
    <property type="entry name" value="Nucleotide-diphossugar_trans"/>
</dbReference>
<dbReference type="GO" id="GO:0008690">
    <property type="term" value="F:3-deoxy-manno-octulosonate cytidylyltransferase activity"/>
    <property type="evidence" value="ECO:0007669"/>
    <property type="project" value="UniProtKB-EC"/>
</dbReference>